<dbReference type="InterPro" id="IPR053781">
    <property type="entry name" value="F-box_AtFBL13-like"/>
</dbReference>
<dbReference type="STRING" id="3880.G7JP66"/>
<evidence type="ECO:0000259" key="1">
    <source>
        <dbReference type="PROSITE" id="PS50181"/>
    </source>
</evidence>
<dbReference type="InterPro" id="IPR006566">
    <property type="entry name" value="FBD"/>
</dbReference>
<dbReference type="PaxDb" id="3880-AES87731"/>
<dbReference type="Proteomes" id="UP000002051">
    <property type="component" value="Chromosome 4"/>
</dbReference>
<dbReference type="Pfam" id="PF00646">
    <property type="entry name" value="F-box"/>
    <property type="match status" value="1"/>
</dbReference>
<dbReference type="PANTHER" id="PTHR31900">
    <property type="entry name" value="F-BOX/RNI SUPERFAMILY PROTEIN-RELATED"/>
    <property type="match status" value="1"/>
</dbReference>
<dbReference type="OMA" id="EADIHIC"/>
<gene>
    <name evidence="3" type="primary">11424549</name>
    <name evidence="2" type="ordered locus">MTR_4g032730</name>
</gene>
<reference evidence="3" key="3">
    <citation type="submission" date="2015-04" db="UniProtKB">
        <authorList>
            <consortium name="EnsemblPlants"/>
        </authorList>
    </citation>
    <scope>IDENTIFICATION</scope>
    <source>
        <strain evidence="3">cv. Jemalong A17</strain>
    </source>
</reference>
<dbReference type="InterPro" id="IPR055357">
    <property type="entry name" value="LRR_At1g61320_AtMIF1"/>
</dbReference>
<dbReference type="SMART" id="SM00579">
    <property type="entry name" value="FBD"/>
    <property type="match status" value="1"/>
</dbReference>
<dbReference type="SUPFAM" id="SSF52047">
    <property type="entry name" value="RNI-like"/>
    <property type="match status" value="1"/>
</dbReference>
<dbReference type="EMBL" id="CM001220">
    <property type="protein sequence ID" value="AES87731.1"/>
    <property type="molecule type" value="Genomic_DNA"/>
</dbReference>
<dbReference type="InterPro" id="IPR050232">
    <property type="entry name" value="FBL13/AtMIF1-like"/>
</dbReference>
<dbReference type="OrthoDB" id="594804at2759"/>
<dbReference type="KEGG" id="mtr:11424549"/>
<dbReference type="eggNOG" id="ENOG502RYTW">
    <property type="taxonomic scope" value="Eukaryota"/>
</dbReference>
<protein>
    <submittedName>
        <fullName evidence="2">F-box/RNI/FBD-like domain protein</fullName>
    </submittedName>
</protein>
<reference evidence="2 4" key="2">
    <citation type="journal article" date="2014" name="BMC Genomics">
        <title>An improved genome release (version Mt4.0) for the model legume Medicago truncatula.</title>
        <authorList>
            <person name="Tang H."/>
            <person name="Krishnakumar V."/>
            <person name="Bidwell S."/>
            <person name="Rosen B."/>
            <person name="Chan A."/>
            <person name="Zhou S."/>
            <person name="Gentzbittel L."/>
            <person name="Childs K.L."/>
            <person name="Yandell M."/>
            <person name="Gundlach H."/>
            <person name="Mayer K.F."/>
            <person name="Schwartz D.C."/>
            <person name="Town C.D."/>
        </authorList>
    </citation>
    <scope>GENOME REANNOTATION</scope>
    <source>
        <strain evidence="3 4">cv. Jemalong A17</strain>
    </source>
</reference>
<accession>G7JP66</accession>
<evidence type="ECO:0000313" key="2">
    <source>
        <dbReference type="EMBL" id="AES87731.1"/>
    </source>
</evidence>
<dbReference type="Gene3D" id="1.20.1280.50">
    <property type="match status" value="1"/>
</dbReference>
<dbReference type="AlphaFoldDB" id="G7JP66"/>
<dbReference type="InterPro" id="IPR036047">
    <property type="entry name" value="F-box-like_dom_sf"/>
</dbReference>
<dbReference type="EnsemblPlants" id="AES87731">
    <property type="protein sequence ID" value="AES87731"/>
    <property type="gene ID" value="MTR_4g032730"/>
</dbReference>
<name>G7JP66_MEDTR</name>
<feature type="domain" description="F-box" evidence="1">
    <location>
        <begin position="14"/>
        <end position="61"/>
    </location>
</feature>
<dbReference type="Pfam" id="PF08387">
    <property type="entry name" value="FBD"/>
    <property type="match status" value="1"/>
</dbReference>
<dbReference type="InterPro" id="IPR001810">
    <property type="entry name" value="F-box_dom"/>
</dbReference>
<sequence length="467" mass="53475">MAEEENNGGENDNIDRLSNLPDSVLCHIFSFLPTKTTIQTTPLISHRYRNLWKTLQTFDFDDEYEFNGKTESENTEHFMFFSIFVNAVLAQRESRRIRKFRLSCCHFHEDVFYTSSIDTWVRTAIGPYLEEFYISLCNYDDGFNLPLTLLSCSNLVFLRLCGFILFQLKDSSEVCLPSLKGLQLLVGDGSDANSVNILLSGCPILEDLELSFCHFSFAKLRVQTSLLKRLAITFAYEAGGCVEIDAPGLKYLSLSNGTAFGNLHNVKEAYLAEFSTPESESVFRLLNLLQALSGIKHLMLDHYITERLLDAPFLDFPEFCYLLHLDIGLPSFNMVIVFNMLQKCPMLQTLIILQCKEPEPVIDDSFSYGWVAKLKTVAKCLKSPLYGWLVKPNSVPTCLASHLTFIHYKAFQGNRHELEFIRYVLQNGLLLKMMVINGIYLLDRPEEWVEFISNMPRGSAMCQFQFH</sequence>
<organism evidence="2 4">
    <name type="scientific">Medicago truncatula</name>
    <name type="common">Barrel medic</name>
    <name type="synonym">Medicago tribuloides</name>
    <dbReference type="NCBI Taxonomy" id="3880"/>
    <lineage>
        <taxon>Eukaryota</taxon>
        <taxon>Viridiplantae</taxon>
        <taxon>Streptophyta</taxon>
        <taxon>Embryophyta</taxon>
        <taxon>Tracheophyta</taxon>
        <taxon>Spermatophyta</taxon>
        <taxon>Magnoliopsida</taxon>
        <taxon>eudicotyledons</taxon>
        <taxon>Gunneridae</taxon>
        <taxon>Pentapetalae</taxon>
        <taxon>rosids</taxon>
        <taxon>fabids</taxon>
        <taxon>Fabales</taxon>
        <taxon>Fabaceae</taxon>
        <taxon>Papilionoideae</taxon>
        <taxon>50 kb inversion clade</taxon>
        <taxon>NPAAA clade</taxon>
        <taxon>Hologalegina</taxon>
        <taxon>IRL clade</taxon>
        <taxon>Trifolieae</taxon>
        <taxon>Medicago</taxon>
    </lineage>
</organism>
<dbReference type="SUPFAM" id="SSF81383">
    <property type="entry name" value="F-box domain"/>
    <property type="match status" value="1"/>
</dbReference>
<dbReference type="PROSITE" id="PS50181">
    <property type="entry name" value="FBOX"/>
    <property type="match status" value="1"/>
</dbReference>
<keyword evidence="4" id="KW-1185">Reference proteome</keyword>
<reference evidence="2 4" key="1">
    <citation type="journal article" date="2011" name="Nature">
        <title>The Medicago genome provides insight into the evolution of rhizobial symbioses.</title>
        <authorList>
            <person name="Young N.D."/>
            <person name="Debelle F."/>
            <person name="Oldroyd G.E."/>
            <person name="Geurts R."/>
            <person name="Cannon S.B."/>
            <person name="Udvardi M.K."/>
            <person name="Benedito V.A."/>
            <person name="Mayer K.F."/>
            <person name="Gouzy J."/>
            <person name="Schoof H."/>
            <person name="Van de Peer Y."/>
            <person name="Proost S."/>
            <person name="Cook D.R."/>
            <person name="Meyers B.C."/>
            <person name="Spannagl M."/>
            <person name="Cheung F."/>
            <person name="De Mita S."/>
            <person name="Krishnakumar V."/>
            <person name="Gundlach H."/>
            <person name="Zhou S."/>
            <person name="Mudge J."/>
            <person name="Bharti A.K."/>
            <person name="Murray J.D."/>
            <person name="Naoumkina M.A."/>
            <person name="Rosen B."/>
            <person name="Silverstein K.A."/>
            <person name="Tang H."/>
            <person name="Rombauts S."/>
            <person name="Zhao P.X."/>
            <person name="Zhou P."/>
            <person name="Barbe V."/>
            <person name="Bardou P."/>
            <person name="Bechner M."/>
            <person name="Bellec A."/>
            <person name="Berger A."/>
            <person name="Berges H."/>
            <person name="Bidwell S."/>
            <person name="Bisseling T."/>
            <person name="Choisne N."/>
            <person name="Couloux A."/>
            <person name="Denny R."/>
            <person name="Deshpande S."/>
            <person name="Dai X."/>
            <person name="Doyle J.J."/>
            <person name="Dudez A.M."/>
            <person name="Farmer A.D."/>
            <person name="Fouteau S."/>
            <person name="Franken C."/>
            <person name="Gibelin C."/>
            <person name="Gish J."/>
            <person name="Goldstein S."/>
            <person name="Gonzalez A.J."/>
            <person name="Green P.J."/>
            <person name="Hallab A."/>
            <person name="Hartog M."/>
            <person name="Hua A."/>
            <person name="Humphray S.J."/>
            <person name="Jeong D.H."/>
            <person name="Jing Y."/>
            <person name="Jocker A."/>
            <person name="Kenton S.M."/>
            <person name="Kim D.J."/>
            <person name="Klee K."/>
            <person name="Lai H."/>
            <person name="Lang C."/>
            <person name="Lin S."/>
            <person name="Macmil S.L."/>
            <person name="Magdelenat G."/>
            <person name="Matthews L."/>
            <person name="McCorrison J."/>
            <person name="Monaghan E.L."/>
            <person name="Mun J.H."/>
            <person name="Najar F.Z."/>
            <person name="Nicholson C."/>
            <person name="Noirot C."/>
            <person name="O'Bleness M."/>
            <person name="Paule C.R."/>
            <person name="Poulain J."/>
            <person name="Prion F."/>
            <person name="Qin B."/>
            <person name="Qu C."/>
            <person name="Retzel E.F."/>
            <person name="Riddle C."/>
            <person name="Sallet E."/>
            <person name="Samain S."/>
            <person name="Samson N."/>
            <person name="Sanders I."/>
            <person name="Saurat O."/>
            <person name="Scarpelli C."/>
            <person name="Schiex T."/>
            <person name="Segurens B."/>
            <person name="Severin A.J."/>
            <person name="Sherrier D.J."/>
            <person name="Shi R."/>
            <person name="Sims S."/>
            <person name="Singer S.R."/>
            <person name="Sinharoy S."/>
            <person name="Sterck L."/>
            <person name="Viollet A."/>
            <person name="Wang B.B."/>
            <person name="Wang K."/>
            <person name="Wang M."/>
            <person name="Wang X."/>
            <person name="Warfsmann J."/>
            <person name="Weissenbach J."/>
            <person name="White D.D."/>
            <person name="White J.D."/>
            <person name="Wiley G.B."/>
            <person name="Wincker P."/>
            <person name="Xing Y."/>
            <person name="Yang L."/>
            <person name="Yao Z."/>
            <person name="Ying F."/>
            <person name="Zhai J."/>
            <person name="Zhou L."/>
            <person name="Zuber A."/>
            <person name="Denarie J."/>
            <person name="Dixon R.A."/>
            <person name="May G.D."/>
            <person name="Schwartz D.C."/>
            <person name="Rogers J."/>
            <person name="Quetier F."/>
            <person name="Town C.D."/>
            <person name="Roe B.A."/>
        </authorList>
    </citation>
    <scope>NUCLEOTIDE SEQUENCE [LARGE SCALE GENOMIC DNA]</scope>
    <source>
        <strain evidence="2">A17</strain>
        <strain evidence="3 4">cv. Jemalong A17</strain>
    </source>
</reference>
<dbReference type="PANTHER" id="PTHR31900:SF30">
    <property type="entry name" value="SUPERFAMILY PROTEIN, PUTATIVE-RELATED"/>
    <property type="match status" value="1"/>
</dbReference>
<dbReference type="Gene3D" id="3.80.10.10">
    <property type="entry name" value="Ribonuclease Inhibitor"/>
    <property type="match status" value="1"/>
</dbReference>
<proteinExistence type="predicted"/>
<dbReference type="HOGENOM" id="CLU_010721_1_2_1"/>
<evidence type="ECO:0000313" key="3">
    <source>
        <dbReference type="EnsemblPlants" id="AES87731"/>
    </source>
</evidence>
<evidence type="ECO:0000313" key="4">
    <source>
        <dbReference type="Proteomes" id="UP000002051"/>
    </source>
</evidence>
<dbReference type="InterPro" id="IPR032675">
    <property type="entry name" value="LRR_dom_sf"/>
</dbReference>
<dbReference type="CDD" id="cd22160">
    <property type="entry name" value="F-box_AtFBL13-like"/>
    <property type="match status" value="1"/>
</dbReference>
<dbReference type="Pfam" id="PF23622">
    <property type="entry name" value="LRR_At1g61320_AtMIF1"/>
    <property type="match status" value="1"/>
</dbReference>